<dbReference type="OrthoDB" id="427924at2759"/>
<reference evidence="1 2" key="1">
    <citation type="submission" date="2016-02" db="EMBL/GenBank/DDBJ databases">
        <title>Band-tailed pigeon sequencing and assembly.</title>
        <authorList>
            <person name="Soares A.E."/>
            <person name="Novak B.J."/>
            <person name="Rice E.S."/>
            <person name="O'Connell B."/>
            <person name="Chang D."/>
            <person name="Weber S."/>
            <person name="Shapiro B."/>
        </authorList>
    </citation>
    <scope>NUCLEOTIDE SEQUENCE [LARGE SCALE GENOMIC DNA]</scope>
    <source>
        <strain evidence="1">BTP2013</strain>
        <tissue evidence="1">Blood</tissue>
    </source>
</reference>
<accession>A0A1V4J4X4</accession>
<dbReference type="AlphaFoldDB" id="A0A1V4J4X4"/>
<comment type="caution">
    <text evidence="1">The sequence shown here is derived from an EMBL/GenBank/DDBJ whole genome shotgun (WGS) entry which is preliminary data.</text>
</comment>
<proteinExistence type="predicted"/>
<evidence type="ECO:0000313" key="2">
    <source>
        <dbReference type="Proteomes" id="UP000190648"/>
    </source>
</evidence>
<protein>
    <submittedName>
        <fullName evidence="1">Uncharacterized protein</fullName>
    </submittedName>
</protein>
<dbReference type="EMBL" id="LSYS01009367">
    <property type="protein sequence ID" value="OPJ66867.1"/>
    <property type="molecule type" value="Genomic_DNA"/>
</dbReference>
<gene>
    <name evidence="1" type="ORF">AV530_016836</name>
</gene>
<name>A0A1V4J4X4_PATFA</name>
<evidence type="ECO:0000313" key="1">
    <source>
        <dbReference type="EMBL" id="OPJ66867.1"/>
    </source>
</evidence>
<dbReference type="Proteomes" id="UP000190648">
    <property type="component" value="Unassembled WGS sequence"/>
</dbReference>
<organism evidence="1 2">
    <name type="scientific">Patagioenas fasciata monilis</name>
    <dbReference type="NCBI Taxonomy" id="372326"/>
    <lineage>
        <taxon>Eukaryota</taxon>
        <taxon>Metazoa</taxon>
        <taxon>Chordata</taxon>
        <taxon>Craniata</taxon>
        <taxon>Vertebrata</taxon>
        <taxon>Euteleostomi</taxon>
        <taxon>Archelosauria</taxon>
        <taxon>Archosauria</taxon>
        <taxon>Dinosauria</taxon>
        <taxon>Saurischia</taxon>
        <taxon>Theropoda</taxon>
        <taxon>Coelurosauria</taxon>
        <taxon>Aves</taxon>
        <taxon>Neognathae</taxon>
        <taxon>Neoaves</taxon>
        <taxon>Columbimorphae</taxon>
        <taxon>Columbiformes</taxon>
        <taxon>Columbidae</taxon>
        <taxon>Patagioenas</taxon>
    </lineage>
</organism>
<keyword evidence="2" id="KW-1185">Reference proteome</keyword>
<sequence length="98" mass="10796">MELFTPMDCEVGPQSLDTDVKIQVITSENAVWLSTMTSLNLHPLLVSDSRVLVFQVTSVNTCTFSRGDNVGTVLPMSRTQHCIEVQSEKAQARALQTV</sequence>